<accession>A0A1R0F9Z2</accession>
<organism evidence="1 2">
    <name type="scientific">Bartonella apis</name>
    <dbReference type="NCBI Taxonomy" id="1686310"/>
    <lineage>
        <taxon>Bacteria</taxon>
        <taxon>Pseudomonadati</taxon>
        <taxon>Pseudomonadota</taxon>
        <taxon>Alphaproteobacteria</taxon>
        <taxon>Hyphomicrobiales</taxon>
        <taxon>Bartonellaceae</taxon>
        <taxon>Bartonella</taxon>
    </lineage>
</organism>
<dbReference type="EMBL" id="LXYT01000001">
    <property type="protein sequence ID" value="OLY43795.1"/>
    <property type="molecule type" value="Genomic_DNA"/>
</dbReference>
<dbReference type="Proteomes" id="UP000187344">
    <property type="component" value="Unassembled WGS sequence"/>
</dbReference>
<protein>
    <submittedName>
        <fullName evidence="1">Uncharacterized protein</fullName>
    </submittedName>
</protein>
<gene>
    <name evidence="1" type="ORF">PEB0149_012320</name>
</gene>
<comment type="caution">
    <text evidence="1">The sequence shown here is derived from an EMBL/GenBank/DDBJ whole genome shotgun (WGS) entry which is preliminary data.</text>
</comment>
<evidence type="ECO:0000313" key="2">
    <source>
        <dbReference type="Proteomes" id="UP000187344"/>
    </source>
</evidence>
<sequence>MKQTRGTTSTKDKQMIVEKYDRLDTEPRRFLRLHKFHRKNERQALIDLLLEHWSFLFQDRSPSLS</sequence>
<name>A0A1R0F9Z2_9HYPH</name>
<evidence type="ECO:0000313" key="1">
    <source>
        <dbReference type="EMBL" id="OLY43795.1"/>
    </source>
</evidence>
<dbReference type="AlphaFoldDB" id="A0A1R0F9Z2"/>
<reference evidence="1 2" key="1">
    <citation type="submission" date="2016-12" db="EMBL/GenBank/DDBJ databases">
        <title>Comparative genomics of Bartonella apis.</title>
        <authorList>
            <person name="Engel P."/>
        </authorList>
    </citation>
    <scope>NUCLEOTIDE SEQUENCE [LARGE SCALE GENOMIC DNA]</scope>
    <source>
        <strain evidence="1 2">PEB0149</strain>
    </source>
</reference>
<keyword evidence="2" id="KW-1185">Reference proteome</keyword>
<proteinExistence type="predicted"/>